<protein>
    <submittedName>
        <fullName evidence="1">Uncharacterized protein</fullName>
    </submittedName>
</protein>
<dbReference type="InterPro" id="IPR004158">
    <property type="entry name" value="DUF247_pln"/>
</dbReference>
<accession>A0AA88AY63</accession>
<dbReference type="PANTHER" id="PTHR31549">
    <property type="entry name" value="PROTEIN, PUTATIVE (DUF247)-RELATED-RELATED"/>
    <property type="match status" value="1"/>
</dbReference>
<evidence type="ECO:0000313" key="2">
    <source>
        <dbReference type="Proteomes" id="UP001187192"/>
    </source>
</evidence>
<organism evidence="1 2">
    <name type="scientific">Ficus carica</name>
    <name type="common">Common fig</name>
    <dbReference type="NCBI Taxonomy" id="3494"/>
    <lineage>
        <taxon>Eukaryota</taxon>
        <taxon>Viridiplantae</taxon>
        <taxon>Streptophyta</taxon>
        <taxon>Embryophyta</taxon>
        <taxon>Tracheophyta</taxon>
        <taxon>Spermatophyta</taxon>
        <taxon>Magnoliopsida</taxon>
        <taxon>eudicotyledons</taxon>
        <taxon>Gunneridae</taxon>
        <taxon>Pentapetalae</taxon>
        <taxon>rosids</taxon>
        <taxon>fabids</taxon>
        <taxon>Rosales</taxon>
        <taxon>Moraceae</taxon>
        <taxon>Ficeae</taxon>
        <taxon>Ficus</taxon>
    </lineage>
</organism>
<comment type="caution">
    <text evidence="1">The sequence shown here is derived from an EMBL/GenBank/DDBJ whole genome shotgun (WGS) entry which is preliminary data.</text>
</comment>
<dbReference type="PANTHER" id="PTHR31549:SF191">
    <property type="entry name" value="DUF247 DOMAIN PROTEIN"/>
    <property type="match status" value="1"/>
</dbReference>
<keyword evidence="2" id="KW-1185">Reference proteome</keyword>
<name>A0AA88AY63_FICCA</name>
<evidence type="ECO:0000313" key="1">
    <source>
        <dbReference type="EMBL" id="GMN55501.1"/>
    </source>
</evidence>
<gene>
    <name evidence="1" type="ORF">TIFTF001_024615</name>
</gene>
<dbReference type="Pfam" id="PF03140">
    <property type="entry name" value="DUF247"/>
    <property type="match status" value="1"/>
</dbReference>
<dbReference type="AlphaFoldDB" id="A0AA88AY63"/>
<dbReference type="EMBL" id="BTGU01000057">
    <property type="protein sequence ID" value="GMN55501.1"/>
    <property type="molecule type" value="Genomic_DNA"/>
</dbReference>
<sequence length="511" mass="58663">MSKSREHAIFIEGQPEKEAADQIIIDTLEANVTVAPLCISLKKLMEAKKSVAHVHNERAKEKPKIQRVPDDLIKEQNKFGKYYEPQSIGETKFEKYYEPLWISIGPIHHGKTKLMLAEKKYKPELVVKFINDSGSGIEALYKIIKDRIAELKECFVEDVIKDYDDDTLSWMLFFDGCSTLQFISSYVNDELKKLFWIKNDQVAYAQRDLFLLENQIPFLVLKLLMECRNDTAELKNSVETFICLNVMTPKNYKKKLEIKIGTDPEPTHLLELLQLAILKQPKKHCTSSIGLMEMLSCGLYKVTGLFPLKNFWPFKLWEKKENGHQSFRSVQDLKSAGIDLKPSRSCSLRDVSFTSLCFAGRLRLPPITVDDSTGPRFLNLIAYEMCPDNFRTNYEVTTYICFLDSLIDYPDDVKELRSAHILHNLLGCDKEVAQLFNEIGTDLVPNKAVYNEVIFQVQSHYKSKWRTSMAEVFHEHFSSPWTIVAFLAAAVALCMSGRLGTRSTLPDLQLD</sequence>
<proteinExistence type="predicted"/>
<reference evidence="1" key="1">
    <citation type="submission" date="2023-07" db="EMBL/GenBank/DDBJ databases">
        <title>draft genome sequence of fig (Ficus carica).</title>
        <authorList>
            <person name="Takahashi T."/>
            <person name="Nishimura K."/>
        </authorList>
    </citation>
    <scope>NUCLEOTIDE SEQUENCE</scope>
</reference>
<dbReference type="Proteomes" id="UP001187192">
    <property type="component" value="Unassembled WGS sequence"/>
</dbReference>